<dbReference type="GO" id="GO:0019843">
    <property type="term" value="F:rRNA binding"/>
    <property type="evidence" value="ECO:0007669"/>
    <property type="project" value="TreeGrafter"/>
</dbReference>
<evidence type="ECO:0000259" key="8">
    <source>
        <dbReference type="Pfam" id="PF22916"/>
    </source>
</evidence>
<evidence type="ECO:0000259" key="7">
    <source>
        <dbReference type="Pfam" id="PF06862"/>
    </source>
</evidence>
<dbReference type="KEGG" id="aten:116292380"/>
<evidence type="ECO:0000256" key="6">
    <source>
        <dbReference type="SAM" id="MobiDB-lite"/>
    </source>
</evidence>
<dbReference type="Pfam" id="PF22916">
    <property type="entry name" value="UTP25_NTPase-like"/>
    <property type="match status" value="1"/>
</dbReference>
<dbReference type="SUPFAM" id="SSF52540">
    <property type="entry name" value="P-loop containing nucleoside triphosphate hydrolases"/>
    <property type="match status" value="1"/>
</dbReference>
<dbReference type="OrthoDB" id="10264378at2759"/>
<dbReference type="Gene3D" id="3.40.50.300">
    <property type="entry name" value="P-loop containing nucleotide triphosphate hydrolases"/>
    <property type="match status" value="1"/>
</dbReference>
<dbReference type="Proteomes" id="UP000515163">
    <property type="component" value="Unplaced"/>
</dbReference>
<feature type="compositionally biased region" description="Basic and acidic residues" evidence="6">
    <location>
        <begin position="158"/>
        <end position="173"/>
    </location>
</feature>
<dbReference type="GO" id="GO:0032040">
    <property type="term" value="C:small-subunit processome"/>
    <property type="evidence" value="ECO:0007669"/>
    <property type="project" value="TreeGrafter"/>
</dbReference>
<evidence type="ECO:0000256" key="4">
    <source>
        <dbReference type="ARBA" id="ARBA00024421"/>
    </source>
</evidence>
<dbReference type="AlphaFoldDB" id="A0A6P8HKW7"/>
<sequence>MKTKKKKTKKKTKSKVAKLTAINAKVLSKAQKRHIKDFGELHPLDASDFYENGSMKVKKVSFMENNPSQSDNSKTFQEKEYVDSEEEEEVDPYQKLVGSLGSNVRQKYLQMIKNDEEMDDDSDNTDDVEDYDDDDVEDIESDMEVYDKITEESTEANESEKEEGKSERKKTEMENQEVESDTRQGDDDDYSDDDDDNVEDYRQENCDDESDNEDVNDNIIEQDEQDPFTVHFEQDLDDDFETKILDPKAFEQKTNIVSSLGTVTTFVPTFKVPMVYGSSNKTQTSALFKVKNRLRNSWRLSNKSAEPNEEFTPLQKKLFPYINSYQDVLYSNRSFDNGEDISKLYCLHAVNHILKTRSRVLKNNAKIVLAQKENKEVDDLRDQGLTRPKVLILVPFRNSALKIVNIIIDLLLPNGEGQVMSKKRFQEEYSDSGASDTKRSFRPVDFEKMFEGNIDDCFRIGLSIMRKAVKLYSHFYSSDILIASPLGLRTILGSDGEKFGDCDFLSSIEVLILDQADVYLMQNWEHIQHIFDNLHKQPKKAHDVDFSRVRNWCLNGWSKYYRQTLFFGSFFFPELNSLLNKQCHNFAGKTKIQLTELPGTICQVVTQVPQVFYRIECSSHAESQEKTFNFFVEKILPEFRGHLMGHTAIFVPSYFDFVRLRNFFRQEEISFTHISEYSKRSDITRARNWFLEGSKAFMLYTERFYFFYRYRIKGIRNIIFYGLPRYSHFYPEILNFLDTGNTGSQSAAITTPVTCTALYTKYDSHRLAETVGSRRCCHMISSHKKVHMFVTGEKSTL</sequence>
<evidence type="ECO:0000256" key="2">
    <source>
        <dbReference type="ARBA" id="ARBA00009223"/>
    </source>
</evidence>
<feature type="region of interest" description="Disordered" evidence="6">
    <location>
        <begin position="64"/>
        <end position="214"/>
    </location>
</feature>
<dbReference type="InterPro" id="IPR010678">
    <property type="entry name" value="UTP25"/>
</dbReference>
<feature type="compositionally biased region" description="Polar residues" evidence="6">
    <location>
        <begin position="64"/>
        <end position="75"/>
    </location>
</feature>
<feature type="compositionally biased region" description="Acidic residues" evidence="6">
    <location>
        <begin position="116"/>
        <end position="144"/>
    </location>
</feature>
<evidence type="ECO:0000313" key="9">
    <source>
        <dbReference type="Proteomes" id="UP000515163"/>
    </source>
</evidence>
<dbReference type="FunCoup" id="A0A6P8HKW7">
    <property type="interactions" value="2627"/>
</dbReference>
<evidence type="ECO:0000256" key="5">
    <source>
        <dbReference type="ARBA" id="ARBA00032325"/>
    </source>
</evidence>
<dbReference type="InterPro" id="IPR027417">
    <property type="entry name" value="P-loop_NTPase"/>
</dbReference>
<dbReference type="InterPro" id="IPR053940">
    <property type="entry name" value="UTP25_NTPase-like"/>
</dbReference>
<dbReference type="PANTHER" id="PTHR12933:SF0">
    <property type="entry name" value="U3 SMALL NUCLEOLAR RNA-ASSOCIATED PROTEIN 25 HOMOLOG"/>
    <property type="match status" value="1"/>
</dbReference>
<keyword evidence="9" id="KW-1185">Reference proteome</keyword>
<keyword evidence="3" id="KW-0539">Nucleus</keyword>
<dbReference type="InterPro" id="IPR053939">
    <property type="entry name" value="UTP25_C"/>
</dbReference>
<gene>
    <name evidence="10" type="primary">LOC116292380</name>
</gene>
<dbReference type="PANTHER" id="PTHR12933">
    <property type="entry name" value="ORF PROTEIN-RELATED"/>
    <property type="match status" value="1"/>
</dbReference>
<dbReference type="RefSeq" id="XP_031555548.1">
    <property type="nucleotide sequence ID" value="XM_031699688.1"/>
</dbReference>
<feature type="compositionally biased region" description="Acidic residues" evidence="6">
    <location>
        <begin position="186"/>
        <end position="198"/>
    </location>
</feature>
<dbReference type="GO" id="GO:0000462">
    <property type="term" value="P:maturation of SSU-rRNA from tricistronic rRNA transcript (SSU-rRNA, 5.8S rRNA, LSU-rRNA)"/>
    <property type="evidence" value="ECO:0007669"/>
    <property type="project" value="TreeGrafter"/>
</dbReference>
<feature type="domain" description="UTP25 C-terminal" evidence="7">
    <location>
        <begin position="601"/>
        <end position="789"/>
    </location>
</feature>
<comment type="similarity">
    <text evidence="2">Belongs to the UTP25 family.</text>
</comment>
<evidence type="ECO:0000256" key="1">
    <source>
        <dbReference type="ARBA" id="ARBA00004604"/>
    </source>
</evidence>
<proteinExistence type="inferred from homology"/>
<dbReference type="InParanoid" id="A0A6P8HKW7"/>
<dbReference type="GO" id="GO:0034511">
    <property type="term" value="F:U3 snoRNA binding"/>
    <property type="evidence" value="ECO:0007669"/>
    <property type="project" value="InterPro"/>
</dbReference>
<name>A0A6P8HKW7_ACTTE</name>
<evidence type="ECO:0000313" key="10">
    <source>
        <dbReference type="RefSeq" id="XP_031555548.1"/>
    </source>
</evidence>
<reference evidence="10" key="1">
    <citation type="submission" date="2025-08" db="UniProtKB">
        <authorList>
            <consortium name="RefSeq"/>
        </authorList>
    </citation>
    <scope>IDENTIFICATION</scope>
    <source>
        <tissue evidence="10">Tentacle</tissue>
    </source>
</reference>
<comment type="subcellular location">
    <subcellularLocation>
        <location evidence="1">Nucleus</location>
        <location evidence="1">Nucleolus</location>
    </subcellularLocation>
</comment>
<organism evidence="9 10">
    <name type="scientific">Actinia tenebrosa</name>
    <name type="common">Australian red waratah sea anemone</name>
    <dbReference type="NCBI Taxonomy" id="6105"/>
    <lineage>
        <taxon>Eukaryota</taxon>
        <taxon>Metazoa</taxon>
        <taxon>Cnidaria</taxon>
        <taxon>Anthozoa</taxon>
        <taxon>Hexacorallia</taxon>
        <taxon>Actiniaria</taxon>
        <taxon>Actiniidae</taxon>
        <taxon>Actinia</taxon>
    </lineage>
</organism>
<accession>A0A6P8HKW7</accession>
<dbReference type="GeneID" id="116292380"/>
<protein>
    <recommendedName>
        <fullName evidence="4">U3 small nucleolar RNA-associated protein 25 homolog</fullName>
    </recommendedName>
    <alternativeName>
        <fullName evidence="5">UTP25 small subunit processor component</fullName>
    </alternativeName>
</protein>
<dbReference type="Pfam" id="PF06862">
    <property type="entry name" value="Utp25_C"/>
    <property type="match status" value="1"/>
</dbReference>
<evidence type="ECO:0000256" key="3">
    <source>
        <dbReference type="ARBA" id="ARBA00023242"/>
    </source>
</evidence>
<feature type="domain" description="UTP25 NTP hydrolase-like" evidence="8">
    <location>
        <begin position="325"/>
        <end position="589"/>
    </location>
</feature>